<dbReference type="FunFam" id="3.40.50.300:FF:000042">
    <property type="entry name" value="Maltose/maltodextrin ABC transporter, ATP-binding protein"/>
    <property type="match status" value="1"/>
</dbReference>
<protein>
    <recommendedName>
        <fullName evidence="8">ABC transporter domain-containing protein</fullName>
    </recommendedName>
</protein>
<dbReference type="PROSITE" id="PS00211">
    <property type="entry name" value="ABC_TRANSPORTER_1"/>
    <property type="match status" value="1"/>
</dbReference>
<keyword evidence="5" id="KW-0067">ATP-binding</keyword>
<comment type="caution">
    <text evidence="9">The sequence shown here is derived from an EMBL/GenBank/DDBJ whole genome shotgun (WGS) entry which is preliminary data.</text>
</comment>
<dbReference type="InterPro" id="IPR012340">
    <property type="entry name" value="NA-bd_OB-fold"/>
</dbReference>
<dbReference type="GO" id="GO:0055052">
    <property type="term" value="C:ATP-binding cassette (ABC) transporter complex, substrate-binding subunit-containing"/>
    <property type="evidence" value="ECO:0007669"/>
    <property type="project" value="TreeGrafter"/>
</dbReference>
<evidence type="ECO:0000256" key="1">
    <source>
        <dbReference type="ARBA" id="ARBA00005417"/>
    </source>
</evidence>
<dbReference type="RefSeq" id="WP_036637565.1">
    <property type="nucleotide sequence ID" value="NZ_JFZB01000016.1"/>
</dbReference>
<evidence type="ECO:0000256" key="5">
    <source>
        <dbReference type="ARBA" id="ARBA00022840"/>
    </source>
</evidence>
<dbReference type="SUPFAM" id="SSF50331">
    <property type="entry name" value="MOP-like"/>
    <property type="match status" value="1"/>
</dbReference>
<keyword evidence="7" id="KW-0472">Membrane</keyword>
<evidence type="ECO:0000313" key="10">
    <source>
        <dbReference type="Proteomes" id="UP000028824"/>
    </source>
</evidence>
<accession>A0A086XVS1</accession>
<name>A0A086XVS1_9RHOB</name>
<dbReference type="InterPro" id="IPR003439">
    <property type="entry name" value="ABC_transporter-like_ATP-bd"/>
</dbReference>
<dbReference type="STRING" id="1105367.CG50_02110"/>
<reference evidence="9 10" key="1">
    <citation type="submission" date="2014-03" db="EMBL/GenBank/DDBJ databases">
        <title>Genome of Paenirhodobacter enshiensis DW2-9.</title>
        <authorList>
            <person name="Wang D."/>
            <person name="Wang G."/>
        </authorList>
    </citation>
    <scope>NUCLEOTIDE SEQUENCE [LARGE SCALE GENOMIC DNA]</scope>
    <source>
        <strain evidence="9 10">DW2-9</strain>
    </source>
</reference>
<dbReference type="PANTHER" id="PTHR43875">
    <property type="entry name" value="MALTODEXTRIN IMPORT ATP-BINDING PROTEIN MSMX"/>
    <property type="match status" value="1"/>
</dbReference>
<evidence type="ECO:0000259" key="8">
    <source>
        <dbReference type="PROSITE" id="PS50893"/>
    </source>
</evidence>
<dbReference type="Gene3D" id="3.40.50.300">
    <property type="entry name" value="P-loop containing nucleotide triphosphate hydrolases"/>
    <property type="match status" value="1"/>
</dbReference>
<dbReference type="PROSITE" id="PS50893">
    <property type="entry name" value="ABC_TRANSPORTER_2"/>
    <property type="match status" value="1"/>
</dbReference>
<evidence type="ECO:0000313" key="9">
    <source>
        <dbReference type="EMBL" id="KFI26121.1"/>
    </source>
</evidence>
<keyword evidence="10" id="KW-1185">Reference proteome</keyword>
<dbReference type="Proteomes" id="UP000028824">
    <property type="component" value="Unassembled WGS sequence"/>
</dbReference>
<keyword evidence="3" id="KW-1003">Cell membrane</keyword>
<dbReference type="OrthoDB" id="9802264at2"/>
<dbReference type="SMART" id="SM00382">
    <property type="entry name" value="AAA"/>
    <property type="match status" value="1"/>
</dbReference>
<dbReference type="InterPro" id="IPR047641">
    <property type="entry name" value="ABC_transpr_MalK/UgpC-like"/>
</dbReference>
<dbReference type="InterPro" id="IPR008995">
    <property type="entry name" value="Mo/tungstate-bd_C_term_dom"/>
</dbReference>
<evidence type="ECO:0000256" key="2">
    <source>
        <dbReference type="ARBA" id="ARBA00022448"/>
    </source>
</evidence>
<dbReference type="GO" id="GO:0016887">
    <property type="term" value="F:ATP hydrolysis activity"/>
    <property type="evidence" value="ECO:0007669"/>
    <property type="project" value="InterPro"/>
</dbReference>
<keyword evidence="6" id="KW-1278">Translocase</keyword>
<comment type="similarity">
    <text evidence="1">Belongs to the ABC transporter superfamily.</text>
</comment>
<dbReference type="InterPro" id="IPR017871">
    <property type="entry name" value="ABC_transporter-like_CS"/>
</dbReference>
<dbReference type="SUPFAM" id="SSF52540">
    <property type="entry name" value="P-loop containing nucleoside triphosphate hydrolases"/>
    <property type="match status" value="1"/>
</dbReference>
<dbReference type="GO" id="GO:0140359">
    <property type="term" value="F:ABC-type transporter activity"/>
    <property type="evidence" value="ECO:0007669"/>
    <property type="project" value="UniProtKB-ARBA"/>
</dbReference>
<sequence length="366" mass="38372">MIPEIPRSLPLQLNGLRKSYGATVAVAGTTLDVEPGTMTVILGAAGAGKTTTLKMIAGLETPDAGQVILAGHDLTAAEPRARNVAMIFDNLALYPDRSGFDNIAYPLKLARRAAPEIEERVRRIAVLLKIPHVLGRLPKTMSGGEKQRVALARALVREPTVFLLDEPLSSLDAMLRIELRAELRRLQREQGHTFVLATPDFQEALAVADRIVMLRAGRVVQIAAPQDLYDAPADIETARFVGAPQINLVDAEWTGGALILAGQSLAPGAFRAPPAPCAFTAGIRPEHLTPCAAGQGDFDATVSDLEPLGHLVAVTVTLSAGTELRLTAPAAGAAGFGIGTTLGIAVGRAGLLAFDPADGRLIPPAA</sequence>
<dbReference type="AlphaFoldDB" id="A0A086XVS1"/>
<dbReference type="Pfam" id="PF08402">
    <property type="entry name" value="TOBE_2"/>
    <property type="match status" value="1"/>
</dbReference>
<evidence type="ECO:0000256" key="7">
    <source>
        <dbReference type="ARBA" id="ARBA00023136"/>
    </source>
</evidence>
<keyword evidence="2" id="KW-0813">Transport</keyword>
<organism evidence="9 10">
    <name type="scientific">Paenirhodobacter enshiensis</name>
    <dbReference type="NCBI Taxonomy" id="1105367"/>
    <lineage>
        <taxon>Bacteria</taxon>
        <taxon>Pseudomonadati</taxon>
        <taxon>Pseudomonadota</taxon>
        <taxon>Alphaproteobacteria</taxon>
        <taxon>Rhodobacterales</taxon>
        <taxon>Rhodobacter group</taxon>
        <taxon>Paenirhodobacter</taxon>
    </lineage>
</organism>
<keyword evidence="4" id="KW-0547">Nucleotide-binding</keyword>
<feature type="domain" description="ABC transporter" evidence="8">
    <location>
        <begin position="11"/>
        <end position="241"/>
    </location>
</feature>
<dbReference type="eggNOG" id="COG3842">
    <property type="taxonomic scope" value="Bacteria"/>
</dbReference>
<dbReference type="InterPro" id="IPR027417">
    <property type="entry name" value="P-loop_NTPase"/>
</dbReference>
<dbReference type="GO" id="GO:0005524">
    <property type="term" value="F:ATP binding"/>
    <property type="evidence" value="ECO:0007669"/>
    <property type="project" value="UniProtKB-KW"/>
</dbReference>
<dbReference type="Pfam" id="PF00005">
    <property type="entry name" value="ABC_tran"/>
    <property type="match status" value="1"/>
</dbReference>
<dbReference type="Gene3D" id="2.40.50.100">
    <property type="match status" value="1"/>
</dbReference>
<evidence type="ECO:0000256" key="3">
    <source>
        <dbReference type="ARBA" id="ARBA00022475"/>
    </source>
</evidence>
<dbReference type="PANTHER" id="PTHR43875:SF15">
    <property type="entry name" value="TREHALOSE IMPORT ATP-BINDING PROTEIN SUGC"/>
    <property type="match status" value="1"/>
</dbReference>
<proteinExistence type="inferred from homology"/>
<evidence type="ECO:0000256" key="6">
    <source>
        <dbReference type="ARBA" id="ARBA00022967"/>
    </source>
</evidence>
<dbReference type="InterPro" id="IPR003593">
    <property type="entry name" value="AAA+_ATPase"/>
</dbReference>
<gene>
    <name evidence="9" type="ORF">CG50_02110</name>
</gene>
<dbReference type="InterPro" id="IPR013611">
    <property type="entry name" value="Transp-assoc_OB_typ2"/>
</dbReference>
<evidence type="ECO:0000256" key="4">
    <source>
        <dbReference type="ARBA" id="ARBA00022741"/>
    </source>
</evidence>
<dbReference type="Gene3D" id="2.40.50.140">
    <property type="entry name" value="Nucleic acid-binding proteins"/>
    <property type="match status" value="1"/>
</dbReference>
<dbReference type="EMBL" id="JFZB01000016">
    <property type="protein sequence ID" value="KFI26121.1"/>
    <property type="molecule type" value="Genomic_DNA"/>
</dbReference>